<evidence type="ECO:0000256" key="8">
    <source>
        <dbReference type="SAM" id="MobiDB-lite"/>
    </source>
</evidence>
<reference evidence="10" key="1">
    <citation type="submission" date="2025-08" db="UniProtKB">
        <authorList>
            <consortium name="RefSeq"/>
        </authorList>
    </citation>
    <scope>IDENTIFICATION</scope>
    <source>
        <tissue evidence="10">Blood</tissue>
    </source>
</reference>
<dbReference type="GO" id="GO:0060271">
    <property type="term" value="P:cilium assembly"/>
    <property type="evidence" value="ECO:0007669"/>
    <property type="project" value="InterPro"/>
</dbReference>
<dbReference type="CDD" id="cd07598">
    <property type="entry name" value="BAR_FAM92"/>
    <property type="match status" value="1"/>
</dbReference>
<proteinExistence type="inferred from homology"/>
<dbReference type="GO" id="GO:0005814">
    <property type="term" value="C:centriole"/>
    <property type="evidence" value="ECO:0007669"/>
    <property type="project" value="UniProtKB-SubCell"/>
</dbReference>
<dbReference type="InterPro" id="IPR035590">
    <property type="entry name" value="BAR_CBAR1/2"/>
</dbReference>
<evidence type="ECO:0000256" key="6">
    <source>
        <dbReference type="ARBA" id="ARBA00023273"/>
    </source>
</evidence>
<organism evidence="9 10">
    <name type="scientific">Zalophus californianus</name>
    <name type="common">California sealion</name>
    <dbReference type="NCBI Taxonomy" id="9704"/>
    <lineage>
        <taxon>Eukaryota</taxon>
        <taxon>Metazoa</taxon>
        <taxon>Chordata</taxon>
        <taxon>Craniata</taxon>
        <taxon>Vertebrata</taxon>
        <taxon>Euteleostomi</taxon>
        <taxon>Mammalia</taxon>
        <taxon>Eutheria</taxon>
        <taxon>Laurasiatheria</taxon>
        <taxon>Carnivora</taxon>
        <taxon>Caniformia</taxon>
        <taxon>Pinnipedia</taxon>
        <taxon>Otariidae</taxon>
        <taxon>Zalophus</taxon>
    </lineage>
</organism>
<comment type="subcellular location">
    <subcellularLocation>
        <location evidence="2">Cytoplasm</location>
        <location evidence="2">Cytoskeleton</location>
        <location evidence="2">Cilium basal body</location>
    </subcellularLocation>
    <subcellularLocation>
        <location evidence="1">Cytoplasm</location>
        <location evidence="1">Cytoskeleton</location>
        <location evidence="1">Microtubule organizing center</location>
        <location evidence="1">Centrosome</location>
        <location evidence="1">Centriole</location>
    </subcellularLocation>
</comment>
<feature type="compositionally biased region" description="Pro residues" evidence="8">
    <location>
        <begin position="408"/>
        <end position="427"/>
    </location>
</feature>
<protein>
    <submittedName>
        <fullName evidence="10">CBY1-interacting BAR domain-containing protein 2 isoform X1</fullName>
    </submittedName>
</protein>
<evidence type="ECO:0000256" key="4">
    <source>
        <dbReference type="ARBA" id="ARBA00022794"/>
    </source>
</evidence>
<keyword evidence="9" id="KW-1185">Reference proteome</keyword>
<dbReference type="RefSeq" id="XP_027474977.1">
    <property type="nucleotide sequence ID" value="XM_027619176.1"/>
</dbReference>
<dbReference type="SUPFAM" id="SSF103657">
    <property type="entry name" value="BAR/IMD domain-like"/>
    <property type="match status" value="1"/>
</dbReference>
<dbReference type="KEGG" id="zca:113936162"/>
<accession>A0A6J2F7C0</accession>
<dbReference type="Gene3D" id="1.20.1270.60">
    <property type="entry name" value="Arfaptin homology (AH) domain/BAR domain"/>
    <property type="match status" value="1"/>
</dbReference>
<evidence type="ECO:0000256" key="5">
    <source>
        <dbReference type="ARBA" id="ARBA00023212"/>
    </source>
</evidence>
<dbReference type="OrthoDB" id="60621at2759"/>
<dbReference type="CTD" id="339145"/>
<keyword evidence="3" id="KW-0963">Cytoplasm</keyword>
<evidence type="ECO:0000256" key="2">
    <source>
        <dbReference type="ARBA" id="ARBA00004120"/>
    </source>
</evidence>
<dbReference type="PANTHER" id="PTHR21223:SF3">
    <property type="entry name" value="CBY1-INTERACTING BAR DOMAIN-CONTAINING PROTEIN 2"/>
    <property type="match status" value="1"/>
</dbReference>
<feature type="region of interest" description="Disordered" evidence="8">
    <location>
        <begin position="270"/>
        <end position="427"/>
    </location>
</feature>
<dbReference type="PANTHER" id="PTHR21223">
    <property type="entry name" value="CBY1-INTERACTING BAR DOMAIN-CONTAINING PROTEIN HOMOLOG"/>
    <property type="match status" value="1"/>
</dbReference>
<keyword evidence="6" id="KW-0966">Cell projection</keyword>
<dbReference type="GO" id="GO:0035869">
    <property type="term" value="C:ciliary transition zone"/>
    <property type="evidence" value="ECO:0007669"/>
    <property type="project" value="TreeGrafter"/>
</dbReference>
<evidence type="ECO:0000256" key="1">
    <source>
        <dbReference type="ARBA" id="ARBA00004114"/>
    </source>
</evidence>
<keyword evidence="4" id="KW-0970">Cilium biogenesis/degradation</keyword>
<dbReference type="GO" id="GO:0036064">
    <property type="term" value="C:ciliary basal body"/>
    <property type="evidence" value="ECO:0007669"/>
    <property type="project" value="TreeGrafter"/>
</dbReference>
<evidence type="ECO:0000256" key="7">
    <source>
        <dbReference type="ARBA" id="ARBA00029449"/>
    </source>
</evidence>
<dbReference type="Pfam" id="PF06730">
    <property type="entry name" value="FAM92"/>
    <property type="match status" value="1"/>
</dbReference>
<dbReference type="AlphaFoldDB" id="A0A6J2F7C0"/>
<sequence length="518" mass="57151">MSIVLSRDSRVRVMENTVTNAEKYFGQLCSLLAAYTRRTARLRDKADQLVKQLTDFANTENPELWATMRNFAEDLAKVQDYRHAEVERLETKVVSPLKLYGVHIKQTRAEIKKFKQVQKNEIKQLEKLEKLRQKSPLNRQMISQAETSVQRASADASRTTHQLEEVIDTFQKQKLKDLQKIFSDFVTIEMVFHAKAVEVYSSAFQILESYDLERDLEDFRAKMHGVYGHYNARPLKDTMPSPAVSWALTGQPRRGKAALCKLPDPAKDAAVGAPGLEESVPSASTLPTLTPCGPDQSPRRLQETQHTTQTRVQPEEPEQPKQRGKTSKLEASRSQRQTRAAQLRGAGRGPPGTSQAPTKHGATPVSPSPKPRGTRAPATDQRAPQVPHPALPTASSRYSPLSRRRLPSSPPLASSPPSPVSFPAPPAPSPPHLLLPHPFLLGVLIASCQRARGDGARREDACAVQGGVGELRCPPPALGGSAGRPAPVRWPRWGPLNPPGVEIQTEWSQISHALPKDS</sequence>
<dbReference type="GeneID" id="113936162"/>
<evidence type="ECO:0000256" key="3">
    <source>
        <dbReference type="ARBA" id="ARBA00022490"/>
    </source>
</evidence>
<dbReference type="Proteomes" id="UP000515165">
    <property type="component" value="Chromosome 17"/>
</dbReference>
<evidence type="ECO:0000313" key="10">
    <source>
        <dbReference type="RefSeq" id="XP_027474977.1"/>
    </source>
</evidence>
<keyword evidence="5" id="KW-0206">Cytoskeleton</keyword>
<evidence type="ECO:0000313" key="9">
    <source>
        <dbReference type="Proteomes" id="UP000515165"/>
    </source>
</evidence>
<comment type="similarity">
    <text evidence="7">Belongs to the CIBAR family.</text>
</comment>
<name>A0A6J2F7C0_ZALCA</name>
<gene>
    <name evidence="10" type="primary">CIBAR2</name>
</gene>
<dbReference type="InterPro" id="IPR027267">
    <property type="entry name" value="AH/BAR_dom_sf"/>
</dbReference>
<dbReference type="InterPro" id="IPR009602">
    <property type="entry name" value="CBAR/FAM92"/>
</dbReference>